<evidence type="ECO:0000256" key="1">
    <source>
        <dbReference type="SAM" id="MobiDB-lite"/>
    </source>
</evidence>
<feature type="region of interest" description="Disordered" evidence="1">
    <location>
        <begin position="31"/>
        <end position="84"/>
    </location>
</feature>
<evidence type="ECO:0000313" key="2">
    <source>
        <dbReference type="EMBL" id="ARB05746.1"/>
    </source>
</evidence>
<name>A0A1V0DX57_9BURK</name>
<accession>A0A1V0DX57</accession>
<feature type="compositionally biased region" description="Basic and acidic residues" evidence="1">
    <location>
        <begin position="34"/>
        <end position="50"/>
    </location>
</feature>
<reference evidence="2" key="1">
    <citation type="journal article" date="2017" name="Appl. Environ. Microbiol.">
        <title>A Broad Host Range Tailocin from Burkholderia cenocepacia.</title>
        <authorList>
            <person name="Yao G.W."/>
            <person name="Duarte I."/>
            <person name="Le T.T."/>
            <person name="Carmody L."/>
            <person name="LiPuma J.J."/>
            <person name="Young R."/>
            <person name="Gonzalez C.F."/>
        </authorList>
    </citation>
    <scope>NUCLEOTIDE SEQUENCE</scope>
    <source>
        <strain evidence="2">BC0425</strain>
    </source>
</reference>
<dbReference type="AlphaFoldDB" id="A0A1V0DX57"/>
<gene>
    <name evidence="2" type="ORF">BceTMilo_02</name>
</gene>
<proteinExistence type="predicted"/>
<protein>
    <submittedName>
        <fullName evidence="2">Xis</fullName>
    </submittedName>
</protein>
<feature type="compositionally biased region" description="Basic residues" evidence="1">
    <location>
        <begin position="74"/>
        <end position="84"/>
    </location>
</feature>
<sequence length="84" mass="9505">MLPGRKVGKRWIFSIMALQRYLAGDWLPRAAQADQHEETHPCRSTNEKPARTGNTSCTPLAAERRYREALAPATKRRPRNSTTG</sequence>
<dbReference type="EMBL" id="KY316063">
    <property type="protein sequence ID" value="ARB05746.1"/>
    <property type="molecule type" value="Genomic_DNA"/>
</dbReference>
<organism evidence="2">
    <name type="scientific">Burkholderia cenocepacia</name>
    <dbReference type="NCBI Taxonomy" id="95486"/>
    <lineage>
        <taxon>Bacteria</taxon>
        <taxon>Pseudomonadati</taxon>
        <taxon>Pseudomonadota</taxon>
        <taxon>Betaproteobacteria</taxon>
        <taxon>Burkholderiales</taxon>
        <taxon>Burkholderiaceae</taxon>
        <taxon>Burkholderia</taxon>
        <taxon>Burkholderia cepacia complex</taxon>
    </lineage>
</organism>